<evidence type="ECO:0000256" key="15">
    <source>
        <dbReference type="ARBA" id="ARBA00048679"/>
    </source>
</evidence>
<evidence type="ECO:0000259" key="16">
    <source>
        <dbReference type="PROSITE" id="PS50290"/>
    </source>
</evidence>
<comment type="catalytic activity">
    <reaction evidence="15">
        <text>L-seryl-[protein] + ATP = O-phospho-L-seryl-[protein] + ADP + H(+)</text>
        <dbReference type="Rhea" id="RHEA:17989"/>
        <dbReference type="Rhea" id="RHEA-COMP:9863"/>
        <dbReference type="Rhea" id="RHEA-COMP:11604"/>
        <dbReference type="ChEBI" id="CHEBI:15378"/>
        <dbReference type="ChEBI" id="CHEBI:29999"/>
        <dbReference type="ChEBI" id="CHEBI:30616"/>
        <dbReference type="ChEBI" id="CHEBI:83421"/>
        <dbReference type="ChEBI" id="CHEBI:456216"/>
        <dbReference type="EC" id="2.7.11.1"/>
    </reaction>
</comment>
<dbReference type="InterPro" id="IPR011009">
    <property type="entry name" value="Kinase-like_dom_sf"/>
</dbReference>
<dbReference type="Gene3D" id="1.10.1070.11">
    <property type="entry name" value="Phosphatidylinositol 3-/4-kinase, catalytic domain"/>
    <property type="match status" value="1"/>
</dbReference>
<dbReference type="PROSITE" id="PS51190">
    <property type="entry name" value="FATC"/>
    <property type="match status" value="1"/>
</dbReference>
<dbReference type="GO" id="GO:0005524">
    <property type="term" value="F:ATP binding"/>
    <property type="evidence" value="ECO:0007669"/>
    <property type="project" value="UniProtKB-KW"/>
</dbReference>
<dbReference type="PROSITE" id="PS00916">
    <property type="entry name" value="PI3_4_KINASE_2"/>
    <property type="match status" value="1"/>
</dbReference>
<keyword evidence="4" id="KW-0723">Serine/threonine-protein kinase</keyword>
<evidence type="ECO:0000259" key="18">
    <source>
        <dbReference type="PROSITE" id="PS51190"/>
    </source>
</evidence>
<dbReference type="InterPro" id="IPR018936">
    <property type="entry name" value="PI3/4_kinase_CS"/>
</dbReference>
<keyword evidence="8 19" id="KW-0418">Kinase</keyword>
<organism evidence="19 20">
    <name type="scientific">Abeliophyllum distichum</name>
    <dbReference type="NCBI Taxonomy" id="126358"/>
    <lineage>
        <taxon>Eukaryota</taxon>
        <taxon>Viridiplantae</taxon>
        <taxon>Streptophyta</taxon>
        <taxon>Embryophyta</taxon>
        <taxon>Tracheophyta</taxon>
        <taxon>Spermatophyta</taxon>
        <taxon>Magnoliopsida</taxon>
        <taxon>eudicotyledons</taxon>
        <taxon>Gunneridae</taxon>
        <taxon>Pentapetalae</taxon>
        <taxon>asterids</taxon>
        <taxon>lamiids</taxon>
        <taxon>Lamiales</taxon>
        <taxon>Oleaceae</taxon>
        <taxon>Forsythieae</taxon>
        <taxon>Abeliophyllum</taxon>
    </lineage>
</organism>
<feature type="domain" description="FAT" evidence="17">
    <location>
        <begin position="1"/>
        <end position="166"/>
    </location>
</feature>
<keyword evidence="20" id="KW-1185">Reference proteome</keyword>
<evidence type="ECO:0000256" key="5">
    <source>
        <dbReference type="ARBA" id="ARBA00022679"/>
    </source>
</evidence>
<keyword evidence="6" id="KW-0547">Nucleotide-binding</keyword>
<evidence type="ECO:0000256" key="11">
    <source>
        <dbReference type="ARBA" id="ARBA00023242"/>
    </source>
</evidence>
<evidence type="ECO:0000256" key="1">
    <source>
        <dbReference type="ARBA" id="ARBA00004123"/>
    </source>
</evidence>
<feature type="domain" description="PI3K/PI4K catalytic" evidence="16">
    <location>
        <begin position="263"/>
        <end position="576"/>
    </location>
</feature>
<dbReference type="InterPro" id="IPR000403">
    <property type="entry name" value="PI3/4_kinase_cat_dom"/>
</dbReference>
<dbReference type="FunFam" id="1.10.1070.11:FF:000024">
    <property type="entry name" value="Serine/threonine-protein kinase ATR"/>
    <property type="match status" value="1"/>
</dbReference>
<evidence type="ECO:0000256" key="8">
    <source>
        <dbReference type="ARBA" id="ARBA00022777"/>
    </source>
</evidence>
<evidence type="ECO:0000256" key="12">
    <source>
        <dbReference type="ARBA" id="ARBA00023306"/>
    </source>
</evidence>
<dbReference type="PROSITE" id="PS51189">
    <property type="entry name" value="FAT"/>
    <property type="match status" value="1"/>
</dbReference>
<dbReference type="SMART" id="SM00146">
    <property type="entry name" value="PI3Kc"/>
    <property type="match status" value="1"/>
</dbReference>
<evidence type="ECO:0000256" key="6">
    <source>
        <dbReference type="ARBA" id="ARBA00022741"/>
    </source>
</evidence>
<dbReference type="InterPro" id="IPR003152">
    <property type="entry name" value="FATC_dom"/>
</dbReference>
<dbReference type="AlphaFoldDB" id="A0ABD1TIF9"/>
<comment type="catalytic activity">
    <reaction evidence="14">
        <text>L-threonyl-[protein] + ATP = O-phospho-L-threonyl-[protein] + ADP + H(+)</text>
        <dbReference type="Rhea" id="RHEA:46608"/>
        <dbReference type="Rhea" id="RHEA-COMP:11060"/>
        <dbReference type="Rhea" id="RHEA-COMP:11605"/>
        <dbReference type="ChEBI" id="CHEBI:15378"/>
        <dbReference type="ChEBI" id="CHEBI:30013"/>
        <dbReference type="ChEBI" id="CHEBI:30616"/>
        <dbReference type="ChEBI" id="CHEBI:61977"/>
        <dbReference type="ChEBI" id="CHEBI:456216"/>
        <dbReference type="EC" id="2.7.11.1"/>
    </reaction>
</comment>
<proteinExistence type="inferred from homology"/>
<dbReference type="PANTHER" id="PTHR11139:SF69">
    <property type="entry name" value="SERINE_THREONINE-PROTEIN KINASE ATR"/>
    <property type="match status" value="1"/>
</dbReference>
<accession>A0ABD1TIF9</accession>
<evidence type="ECO:0000256" key="3">
    <source>
        <dbReference type="ARBA" id="ARBA00012513"/>
    </source>
</evidence>
<reference evidence="20" key="1">
    <citation type="submission" date="2024-07" db="EMBL/GenBank/DDBJ databases">
        <title>Two chromosome-level genome assemblies of Korean endemic species Abeliophyllum distichum and Forsythia ovata (Oleaceae).</title>
        <authorList>
            <person name="Jang H."/>
        </authorList>
    </citation>
    <scope>NUCLEOTIDE SEQUENCE [LARGE SCALE GENOMIC DNA]</scope>
</reference>
<evidence type="ECO:0000256" key="4">
    <source>
        <dbReference type="ARBA" id="ARBA00022527"/>
    </source>
</evidence>
<dbReference type="Gene3D" id="3.30.1010.10">
    <property type="entry name" value="Phosphatidylinositol 3-kinase Catalytic Subunit, Chain A, domain 4"/>
    <property type="match status" value="1"/>
</dbReference>
<keyword evidence="9" id="KW-0067">ATP-binding</keyword>
<keyword evidence="11" id="KW-0539">Nucleus</keyword>
<dbReference type="GO" id="GO:0004674">
    <property type="term" value="F:protein serine/threonine kinase activity"/>
    <property type="evidence" value="ECO:0007669"/>
    <property type="project" value="UniProtKB-KW"/>
</dbReference>
<dbReference type="GO" id="GO:0006281">
    <property type="term" value="P:DNA repair"/>
    <property type="evidence" value="ECO:0007669"/>
    <property type="project" value="UniProtKB-KW"/>
</dbReference>
<dbReference type="InterPro" id="IPR050517">
    <property type="entry name" value="DDR_Repair_Kinase"/>
</dbReference>
<comment type="subcellular location">
    <subcellularLocation>
        <location evidence="1">Nucleus</location>
    </subcellularLocation>
</comment>
<evidence type="ECO:0000256" key="14">
    <source>
        <dbReference type="ARBA" id="ARBA00047899"/>
    </source>
</evidence>
<dbReference type="InterPro" id="IPR057564">
    <property type="entry name" value="HEAT_ATR"/>
</dbReference>
<dbReference type="CDD" id="cd00892">
    <property type="entry name" value="PIKKc_ATR"/>
    <property type="match status" value="1"/>
</dbReference>
<dbReference type="SUPFAM" id="SSF56112">
    <property type="entry name" value="Protein kinase-like (PK-like)"/>
    <property type="match status" value="1"/>
</dbReference>
<keyword evidence="5" id="KW-0808">Transferase</keyword>
<dbReference type="PROSITE" id="PS50290">
    <property type="entry name" value="PI3_4_KINASE_3"/>
    <property type="match status" value="1"/>
</dbReference>
<sequence length="628" mass="71403">MAKYCDEVLVDARKRQEDNSEQSPRAIPSNLSLVASTNVSTERRWWTYLPDVLLFYAKGLHRGHKNLFQALPRLLTLWFEFGCIYHRSGQSSNKDMKNIHGKVMSIMRGCLKDLPTYQWLTVLPQLVSRICHQNEETVRLVKHIITSVLRRYPQQALWTMAAVTKSTVPTRREAAAEIIQAARRGSSQGGSNSMFMQFATLVDHLIRLCFHPGQSKTRTINISTEFSALKRMMPVEIIMPTQKSLTVNLPSYDINICPTISGILEEAEILSSLQRPKKVILLGSDGIEYPFLCKPKDDLRKDARMMEFNAMINRLLSKSPESRRRKLYIRTFAVIPLTEDCGMVEWVPHTRGLRHILQDIYISCGKFDRQKTNPQIKRIYDQCQGKMPEDEMLKTKILPMFPPAFHRWFLNTFSEPAAWFRARVAYAHTTAVWSMVGHIVGLGDRHGENILFDSTTGDCVHVDFSCLFDKGLQLEKPELVPFRLTQNMIDGLGITGYEGIFLRVCEITLSILRTHKETLMSVLETFIHDPLVEWTKSHKSSGVEVQNPHAQRAISNIEARLQGVVVGVGAAPSLPLAVEGQARRLIAEAISHKNLGKMNGKESFILIERSHKARILASTTRPLKRSTT</sequence>
<evidence type="ECO:0000256" key="7">
    <source>
        <dbReference type="ARBA" id="ARBA00022763"/>
    </source>
</evidence>
<dbReference type="InterPro" id="IPR014009">
    <property type="entry name" value="PIK_FAT"/>
</dbReference>
<dbReference type="Pfam" id="PF00454">
    <property type="entry name" value="PI3_PI4_kinase"/>
    <property type="match status" value="1"/>
</dbReference>
<protein>
    <recommendedName>
        <fullName evidence="13">Serine/threonine-protein kinase ATR</fullName>
        <ecNumber evidence="3">2.7.11.1</ecNumber>
    </recommendedName>
</protein>
<comment type="caution">
    <text evidence="19">The sequence shown here is derived from an EMBL/GenBank/DDBJ whole genome shotgun (WGS) entry which is preliminary data.</text>
</comment>
<evidence type="ECO:0000313" key="20">
    <source>
        <dbReference type="Proteomes" id="UP001604336"/>
    </source>
</evidence>
<comment type="similarity">
    <text evidence="2">Belongs to the PI3/PI4-kinase family. ATM subfamily.</text>
</comment>
<evidence type="ECO:0000259" key="17">
    <source>
        <dbReference type="PROSITE" id="PS51189"/>
    </source>
</evidence>
<dbReference type="Pfam" id="PF23593">
    <property type="entry name" value="HEAT_ATR"/>
    <property type="match status" value="1"/>
</dbReference>
<gene>
    <name evidence="19" type="ORF">Adt_18112</name>
</gene>
<dbReference type="GO" id="GO:0005634">
    <property type="term" value="C:nucleus"/>
    <property type="evidence" value="ECO:0007669"/>
    <property type="project" value="UniProtKB-SubCell"/>
</dbReference>
<keyword evidence="7" id="KW-0227">DNA damage</keyword>
<dbReference type="Proteomes" id="UP001604336">
    <property type="component" value="Unassembled WGS sequence"/>
</dbReference>
<evidence type="ECO:0000256" key="13">
    <source>
        <dbReference type="ARBA" id="ARBA00024420"/>
    </source>
</evidence>
<evidence type="ECO:0000256" key="2">
    <source>
        <dbReference type="ARBA" id="ARBA00010769"/>
    </source>
</evidence>
<evidence type="ECO:0000256" key="9">
    <source>
        <dbReference type="ARBA" id="ARBA00022840"/>
    </source>
</evidence>
<name>A0ABD1TIF9_9LAMI</name>
<dbReference type="EC" id="2.7.11.1" evidence="3"/>
<keyword evidence="10" id="KW-0234">DNA repair</keyword>
<keyword evidence="12" id="KW-0131">Cell cycle</keyword>
<dbReference type="InterPro" id="IPR036940">
    <property type="entry name" value="PI3/4_kinase_cat_sf"/>
</dbReference>
<evidence type="ECO:0000256" key="10">
    <source>
        <dbReference type="ARBA" id="ARBA00023204"/>
    </source>
</evidence>
<dbReference type="PANTHER" id="PTHR11139">
    <property type="entry name" value="ATAXIA TELANGIECTASIA MUTATED ATM -RELATED"/>
    <property type="match status" value="1"/>
</dbReference>
<dbReference type="EMBL" id="JBFOLK010000005">
    <property type="protein sequence ID" value="KAL2512512.1"/>
    <property type="molecule type" value="Genomic_DNA"/>
</dbReference>
<evidence type="ECO:0000313" key="19">
    <source>
        <dbReference type="EMBL" id="KAL2512512.1"/>
    </source>
</evidence>
<feature type="domain" description="FATC" evidence="18">
    <location>
        <begin position="574"/>
        <end position="605"/>
    </location>
</feature>